<name>A0A5N6LRE9_9ASTR</name>
<reference evidence="2 3" key="1">
    <citation type="submission" date="2019-05" db="EMBL/GenBank/DDBJ databases">
        <title>Mikania micrantha, genome provides insights into the molecular mechanism of rapid growth.</title>
        <authorList>
            <person name="Liu B."/>
        </authorList>
    </citation>
    <scope>NUCLEOTIDE SEQUENCE [LARGE SCALE GENOMIC DNA]</scope>
    <source>
        <strain evidence="2">NLD-2019</strain>
        <tissue evidence="2">Leaf</tissue>
    </source>
</reference>
<evidence type="ECO:0000313" key="3">
    <source>
        <dbReference type="Proteomes" id="UP000326396"/>
    </source>
</evidence>
<dbReference type="AlphaFoldDB" id="A0A5N6LRE9"/>
<dbReference type="InterPro" id="IPR001441">
    <property type="entry name" value="UPP_synth-like"/>
</dbReference>
<dbReference type="EMBL" id="SZYD01000018">
    <property type="protein sequence ID" value="KAD2804131.1"/>
    <property type="molecule type" value="Genomic_DNA"/>
</dbReference>
<keyword evidence="1" id="KW-0808">Transferase</keyword>
<evidence type="ECO:0000256" key="1">
    <source>
        <dbReference type="ARBA" id="ARBA00022679"/>
    </source>
</evidence>
<comment type="caution">
    <text evidence="2">The sequence shown here is derived from an EMBL/GenBank/DDBJ whole genome shotgun (WGS) entry which is preliminary data.</text>
</comment>
<dbReference type="Pfam" id="PF01255">
    <property type="entry name" value="Prenyltransf"/>
    <property type="match status" value="1"/>
</dbReference>
<accession>A0A5N6LRE9</accession>
<dbReference type="InterPro" id="IPR036424">
    <property type="entry name" value="UPP_synth-like_sf"/>
</dbReference>
<dbReference type="InterPro" id="IPR018520">
    <property type="entry name" value="UPP_synth-like_CS"/>
</dbReference>
<dbReference type="GO" id="GO:0045547">
    <property type="term" value="F:ditrans,polycis-polyprenyl diphosphate synthase [(2E,6E)-farnesyl diphosphate specific] activity"/>
    <property type="evidence" value="ECO:0007669"/>
    <property type="project" value="TreeGrafter"/>
</dbReference>
<dbReference type="PANTHER" id="PTHR10291">
    <property type="entry name" value="DEHYDRODOLICHYL DIPHOSPHATE SYNTHASE FAMILY MEMBER"/>
    <property type="match status" value="1"/>
</dbReference>
<sequence>MNATAKNSKAVLLVCIAYTSTDEILHSVEESSEEKWDEIKVLKDKKHEKDIINVLDIERHMYMAVAPDPDIIIRTSGETRLSNFLLWQSTNCLLYSPSILWPEIGFRHLVWAILDFQHKLYRAILKNGHFGSGLLAKTCSELNESGSKRIIMTLYRDREDSAANF</sequence>
<dbReference type="Gene3D" id="3.40.1180.10">
    <property type="entry name" value="Decaprenyl diphosphate synthase-like"/>
    <property type="match status" value="1"/>
</dbReference>
<dbReference type="Proteomes" id="UP000326396">
    <property type="component" value="Linkage Group LG8"/>
</dbReference>
<proteinExistence type="predicted"/>
<evidence type="ECO:0000313" key="2">
    <source>
        <dbReference type="EMBL" id="KAD2804131.1"/>
    </source>
</evidence>
<evidence type="ECO:0008006" key="4">
    <source>
        <dbReference type="Google" id="ProtNLM"/>
    </source>
</evidence>
<organism evidence="2 3">
    <name type="scientific">Mikania micrantha</name>
    <name type="common">bitter vine</name>
    <dbReference type="NCBI Taxonomy" id="192012"/>
    <lineage>
        <taxon>Eukaryota</taxon>
        <taxon>Viridiplantae</taxon>
        <taxon>Streptophyta</taxon>
        <taxon>Embryophyta</taxon>
        <taxon>Tracheophyta</taxon>
        <taxon>Spermatophyta</taxon>
        <taxon>Magnoliopsida</taxon>
        <taxon>eudicotyledons</taxon>
        <taxon>Gunneridae</taxon>
        <taxon>Pentapetalae</taxon>
        <taxon>asterids</taxon>
        <taxon>campanulids</taxon>
        <taxon>Asterales</taxon>
        <taxon>Asteraceae</taxon>
        <taxon>Asteroideae</taxon>
        <taxon>Heliantheae alliance</taxon>
        <taxon>Eupatorieae</taxon>
        <taxon>Mikania</taxon>
    </lineage>
</organism>
<dbReference type="OrthoDB" id="1698206at2759"/>
<gene>
    <name evidence="2" type="ORF">E3N88_37508</name>
</gene>
<dbReference type="PROSITE" id="PS01066">
    <property type="entry name" value="UPP_SYNTHASE"/>
    <property type="match status" value="1"/>
</dbReference>
<dbReference type="GO" id="GO:0016094">
    <property type="term" value="P:polyprenol biosynthetic process"/>
    <property type="evidence" value="ECO:0007669"/>
    <property type="project" value="TreeGrafter"/>
</dbReference>
<protein>
    <recommendedName>
        <fullName evidence="4">Alkyl transferase</fullName>
    </recommendedName>
</protein>
<dbReference type="PANTHER" id="PTHR10291:SF18">
    <property type="entry name" value="DEHYDRODOLICHYL DIPHOSPHATE SYNTHASE CPT3"/>
    <property type="match status" value="1"/>
</dbReference>
<keyword evidence="3" id="KW-1185">Reference proteome</keyword>
<dbReference type="SUPFAM" id="SSF64005">
    <property type="entry name" value="Undecaprenyl diphosphate synthase"/>
    <property type="match status" value="1"/>
</dbReference>
<dbReference type="GO" id="GO:0000287">
    <property type="term" value="F:magnesium ion binding"/>
    <property type="evidence" value="ECO:0007669"/>
    <property type="project" value="UniProtKB-ARBA"/>
</dbReference>
<dbReference type="GO" id="GO:0005783">
    <property type="term" value="C:endoplasmic reticulum"/>
    <property type="evidence" value="ECO:0007669"/>
    <property type="project" value="TreeGrafter"/>
</dbReference>